<keyword evidence="4" id="KW-0963">Cytoplasm</keyword>
<dbReference type="GO" id="GO:0021675">
    <property type="term" value="P:nerve development"/>
    <property type="evidence" value="ECO:0007669"/>
    <property type="project" value="TreeGrafter"/>
</dbReference>
<dbReference type="OrthoDB" id="5990676at2759"/>
<dbReference type="InterPro" id="IPR015919">
    <property type="entry name" value="Cadherin-like_sf"/>
</dbReference>
<evidence type="ECO:0000256" key="7">
    <source>
        <dbReference type="ARBA" id="ARBA00023180"/>
    </source>
</evidence>
<evidence type="ECO:0000256" key="6">
    <source>
        <dbReference type="ARBA" id="ARBA00022989"/>
    </source>
</evidence>
<dbReference type="PROSITE" id="PS51699">
    <property type="entry name" value="SEA_DG"/>
    <property type="match status" value="1"/>
</dbReference>
<dbReference type="InterPro" id="IPR027468">
    <property type="entry name" value="Alpha-dystroglycan_domain_2"/>
</dbReference>
<evidence type="ECO:0000256" key="4">
    <source>
        <dbReference type="ARBA" id="ARBA00022490"/>
    </source>
</evidence>
<evidence type="ECO:0000256" key="9">
    <source>
        <dbReference type="SAM" id="MobiDB-lite"/>
    </source>
</evidence>
<dbReference type="InterPro" id="IPR030398">
    <property type="entry name" value="SEA_DG_dom"/>
</dbReference>
<evidence type="ECO:0000256" key="2">
    <source>
        <dbReference type="ARBA" id="ARBA00004245"/>
    </source>
</evidence>
<dbReference type="GO" id="GO:0042383">
    <property type="term" value="C:sarcolemma"/>
    <property type="evidence" value="ECO:0007669"/>
    <property type="project" value="TreeGrafter"/>
</dbReference>
<evidence type="ECO:0000259" key="11">
    <source>
        <dbReference type="PROSITE" id="PS51699"/>
    </source>
</evidence>
<dbReference type="EMBL" id="UYYG01001155">
    <property type="protein sequence ID" value="VDN56459.1"/>
    <property type="molecule type" value="Genomic_DNA"/>
</dbReference>
<dbReference type="AlphaFoldDB" id="A0A0N4U5F2"/>
<feature type="domain" description="Peptidase S72" evidence="11">
    <location>
        <begin position="373"/>
        <end position="485"/>
    </location>
</feature>
<feature type="region of interest" description="Disordered" evidence="9">
    <location>
        <begin position="621"/>
        <end position="657"/>
    </location>
</feature>
<dbReference type="WBParaSite" id="DME_0000207201-mRNA-1">
    <property type="protein sequence ID" value="DME_0000207201-mRNA-1"/>
    <property type="gene ID" value="DME_0000207201"/>
</dbReference>
<keyword evidence="6 10" id="KW-1133">Transmembrane helix</keyword>
<dbReference type="STRING" id="318479.A0A0N4U5F2"/>
<reference evidence="15" key="1">
    <citation type="submission" date="2017-02" db="UniProtKB">
        <authorList>
            <consortium name="WormBaseParasite"/>
        </authorList>
    </citation>
    <scope>IDENTIFICATION</scope>
</reference>
<dbReference type="GO" id="GO:0002009">
    <property type="term" value="P:morphogenesis of an epithelium"/>
    <property type="evidence" value="ECO:0007669"/>
    <property type="project" value="TreeGrafter"/>
</dbReference>
<dbReference type="InterPro" id="IPR013783">
    <property type="entry name" value="Ig-like_fold"/>
</dbReference>
<dbReference type="SUPFAM" id="SSF49313">
    <property type="entry name" value="Cadherin-like"/>
    <property type="match status" value="2"/>
</dbReference>
<dbReference type="Pfam" id="PF05454">
    <property type="entry name" value="DAG1"/>
    <property type="match status" value="1"/>
</dbReference>
<keyword evidence="3" id="KW-1003">Cell membrane</keyword>
<dbReference type="Proteomes" id="UP000274756">
    <property type="component" value="Unassembled WGS sequence"/>
</dbReference>
<dbReference type="GO" id="GO:0005856">
    <property type="term" value="C:cytoskeleton"/>
    <property type="evidence" value="ECO:0007669"/>
    <property type="project" value="UniProtKB-SubCell"/>
</dbReference>
<dbReference type="GO" id="GO:0016011">
    <property type="term" value="C:dystroglycan complex"/>
    <property type="evidence" value="ECO:0007669"/>
    <property type="project" value="TreeGrafter"/>
</dbReference>
<dbReference type="Proteomes" id="UP000038040">
    <property type="component" value="Unplaced"/>
</dbReference>
<evidence type="ECO:0000256" key="1">
    <source>
        <dbReference type="ARBA" id="ARBA00004162"/>
    </source>
</evidence>
<evidence type="ECO:0000313" key="15">
    <source>
        <dbReference type="WBParaSite" id="DME_0000207201-mRNA-1"/>
    </source>
</evidence>
<reference evidence="12 14" key="2">
    <citation type="submission" date="2018-11" db="EMBL/GenBank/DDBJ databases">
        <authorList>
            <consortium name="Pathogen Informatics"/>
        </authorList>
    </citation>
    <scope>NUCLEOTIDE SEQUENCE [LARGE SCALE GENOMIC DNA]</scope>
</reference>
<dbReference type="PANTHER" id="PTHR21559:SF21">
    <property type="entry name" value="DYSTROGLYCAN 1"/>
    <property type="match status" value="1"/>
</dbReference>
<evidence type="ECO:0000313" key="14">
    <source>
        <dbReference type="Proteomes" id="UP000274756"/>
    </source>
</evidence>
<feature type="transmembrane region" description="Helical" evidence="10">
    <location>
        <begin position="521"/>
        <end position="545"/>
    </location>
</feature>
<evidence type="ECO:0000256" key="5">
    <source>
        <dbReference type="ARBA" id="ARBA00022692"/>
    </source>
</evidence>
<gene>
    <name evidence="12" type="ORF">DME_LOCUS6432</name>
</gene>
<organism evidence="13 15">
    <name type="scientific">Dracunculus medinensis</name>
    <name type="common">Guinea worm</name>
    <dbReference type="NCBI Taxonomy" id="318479"/>
    <lineage>
        <taxon>Eukaryota</taxon>
        <taxon>Metazoa</taxon>
        <taxon>Ecdysozoa</taxon>
        <taxon>Nematoda</taxon>
        <taxon>Chromadorea</taxon>
        <taxon>Rhabditida</taxon>
        <taxon>Spirurina</taxon>
        <taxon>Dracunculoidea</taxon>
        <taxon>Dracunculidae</taxon>
        <taxon>Dracunculus</taxon>
    </lineage>
</organism>
<comment type="subcellular location">
    <subcellularLocation>
        <location evidence="1">Cell membrane</location>
        <topology evidence="1">Single-pass membrane protein</topology>
    </subcellularLocation>
    <subcellularLocation>
        <location evidence="2">Cytoplasm</location>
        <location evidence="2">Cytoskeleton</location>
    </subcellularLocation>
</comment>
<feature type="compositionally biased region" description="Low complexity" evidence="9">
    <location>
        <begin position="634"/>
        <end position="649"/>
    </location>
</feature>
<evidence type="ECO:0000313" key="13">
    <source>
        <dbReference type="Proteomes" id="UP000038040"/>
    </source>
</evidence>
<dbReference type="GO" id="GO:0043236">
    <property type="term" value="F:laminin binding"/>
    <property type="evidence" value="ECO:0007669"/>
    <property type="project" value="TreeGrafter"/>
</dbReference>
<keyword evidence="5 10" id="KW-0812">Transmembrane</keyword>
<dbReference type="InterPro" id="IPR008465">
    <property type="entry name" value="DAG1_C"/>
</dbReference>
<evidence type="ECO:0000256" key="8">
    <source>
        <dbReference type="ARBA" id="ARBA00023212"/>
    </source>
</evidence>
<name>A0A0N4U5F2_DRAME</name>
<evidence type="ECO:0000256" key="3">
    <source>
        <dbReference type="ARBA" id="ARBA00022475"/>
    </source>
</evidence>
<dbReference type="GO" id="GO:0005509">
    <property type="term" value="F:calcium ion binding"/>
    <property type="evidence" value="ECO:0007669"/>
    <property type="project" value="InterPro"/>
</dbReference>
<dbReference type="Gene3D" id="3.30.70.1040">
    <property type="entry name" value="Dystroglycan, domain 2"/>
    <property type="match status" value="1"/>
</dbReference>
<accession>A0A0N4U5F2</accession>
<evidence type="ECO:0000256" key="10">
    <source>
        <dbReference type="SAM" id="Phobius"/>
    </source>
</evidence>
<feature type="transmembrane region" description="Helical" evidence="10">
    <location>
        <begin position="552"/>
        <end position="572"/>
    </location>
</feature>
<keyword evidence="7" id="KW-0325">Glycoprotein</keyword>
<dbReference type="PANTHER" id="PTHR21559">
    <property type="entry name" value="DYSTROGLYCAN-RELATED"/>
    <property type="match status" value="1"/>
</dbReference>
<keyword evidence="10" id="KW-0472">Membrane</keyword>
<proteinExistence type="predicted"/>
<dbReference type="GO" id="GO:0007411">
    <property type="term" value="P:axon guidance"/>
    <property type="evidence" value="ECO:0007669"/>
    <property type="project" value="TreeGrafter"/>
</dbReference>
<evidence type="ECO:0000313" key="12">
    <source>
        <dbReference type="EMBL" id="VDN56459.1"/>
    </source>
</evidence>
<dbReference type="Gene3D" id="2.60.40.10">
    <property type="entry name" value="Immunoglobulins"/>
    <property type="match status" value="2"/>
</dbReference>
<sequence>MSAALSLRTPGLIKISVGQPFHYYFDVNLRDLKVEDASGGDFPKWLMWNDNLKVLQGIPNFDDTGKYYIRVVGENGSNSVIEFEITDELNECGIQENNWMEIVLNKSFDKLNVEEKLKIIDYFHDYFNISSSLFRIYSEEYKNEIYRYEITDTNINKNIDIDKRFVVIFMRIYCEQIDENHLNIIENLINLPKDFIKDDFIIGWRSKYFQLTKGKITAHKERNQAISGVISSHLSDEFATNEPYDNIESSDEMLSLSSSGTLRLTRSTRRMIDHPPVRLNSLLTFYCKRGAVCELIIPEKTFVDAEDGDTHSLSLSVFTLGGNKSWLSIDRNRLMLRGISMNTGDFEFRLEARDSANQMTSAAFRVSVQENSLSNHLFTLDIQQNYDRISEASTLYAFVEKLANSLGDRLPHNIVIKNVKPGLHGRTLISWFNSSLPYEICHRKAIDSIRYIMLTRKRDRVRNDFIRAMSLRFHIRDVQFELFGSCNKNGTEQTTVASIVETLTSPATTLNPEILSTSTSFWLPLVLVIFFIILILISILICCFSRRRHIKAGIYGFIFHYEISTLLLTYYFSLFSVQSEFVSKGLPIVFPEEIPQEEEEIITVSTPMLIKEERPPLIISQHENPLYKPPPPLSSASSPRPRSSTTSQRLPPPYVPP</sequence>
<keyword evidence="14" id="KW-1185">Reference proteome</keyword>
<protein>
    <submittedName>
        <fullName evidence="15">Peptidase S72 domain-containing protein</fullName>
    </submittedName>
</protein>
<keyword evidence="8" id="KW-0206">Cytoskeleton</keyword>